<accession>A0A9N8WLS6</accession>
<proteinExistence type="predicted"/>
<dbReference type="AlphaFoldDB" id="A0A9N8WLS6"/>
<evidence type="ECO:0000313" key="1">
    <source>
        <dbReference type="EMBL" id="CAG8488792.1"/>
    </source>
</evidence>
<reference evidence="1" key="1">
    <citation type="submission" date="2021-06" db="EMBL/GenBank/DDBJ databases">
        <authorList>
            <person name="Kallberg Y."/>
            <person name="Tangrot J."/>
            <person name="Rosling A."/>
        </authorList>
    </citation>
    <scope>NUCLEOTIDE SEQUENCE</scope>
    <source>
        <strain evidence="1">IA702</strain>
    </source>
</reference>
<comment type="caution">
    <text evidence="1">The sequence shown here is derived from an EMBL/GenBank/DDBJ whole genome shotgun (WGS) entry which is preliminary data.</text>
</comment>
<dbReference type="EMBL" id="CAJVPJ010000164">
    <property type="protein sequence ID" value="CAG8488792.1"/>
    <property type="molecule type" value="Genomic_DNA"/>
</dbReference>
<keyword evidence="2" id="KW-1185">Reference proteome</keyword>
<dbReference type="Proteomes" id="UP000789572">
    <property type="component" value="Unassembled WGS sequence"/>
</dbReference>
<organism evidence="1 2">
    <name type="scientific">Paraglomus occultum</name>
    <dbReference type="NCBI Taxonomy" id="144539"/>
    <lineage>
        <taxon>Eukaryota</taxon>
        <taxon>Fungi</taxon>
        <taxon>Fungi incertae sedis</taxon>
        <taxon>Mucoromycota</taxon>
        <taxon>Glomeromycotina</taxon>
        <taxon>Glomeromycetes</taxon>
        <taxon>Paraglomerales</taxon>
        <taxon>Paraglomeraceae</taxon>
        <taxon>Paraglomus</taxon>
    </lineage>
</organism>
<evidence type="ECO:0000313" key="2">
    <source>
        <dbReference type="Proteomes" id="UP000789572"/>
    </source>
</evidence>
<protein>
    <submittedName>
        <fullName evidence="1">4830_t:CDS:1</fullName>
    </submittedName>
</protein>
<dbReference type="OrthoDB" id="2429086at2759"/>
<name>A0A9N8WLS6_9GLOM</name>
<gene>
    <name evidence="1" type="ORF">POCULU_LOCUS1952</name>
</gene>
<sequence>MTDLKTLYEETVLQCLRSGGIRANYYGEGDNGGVDFIVTYERVLFIVLCNYDERPAEPNFVDRMTRKLTEYPMNTVGILVAPQFSERAECLASSSICNIILTEATDIASNIIQYVESLEQDQESDSEDDAQFNVFVLTKQTEPVQCTAGSLQTQNQSILLELVLMKSIYQSITLKVLNSRKAKARKGASPSLRD</sequence>